<sequence length="503" mass="55769">NLSLQVSVFLDESGEKGQVIGTLLKKKTMMTVWVALQPNLLTRNTGLSGGTSNTVGNPIISSGIVDRNAIVNNECRVLIGGIKFSIQVKEPQRLSISDGAEELITVTSQTVKFTSLIGRSVFSVSDKLISLGSTSNIGDTFYGSFIIHNLSTRLPLDYVMECPSGNIILDRTGGTLEGWDSSIEPCESPKHNDTHTFQDEDATSNNLFSTVVNFRVTSSKFGFFRDKIIITNKNNAEQIVEIEVHLFVDNRILDFRIRDEFSSSKSTKIEMTPPVEEISKDFEKLPLISWDNIAVAITDDDSLNAGGKIKDSVPKVIIQKGYQATEIPLYEQCIKICNNSESDTLKIVPRSNLEVKARWGLFGDSKTLKTLSEKLKDDDSSFKICGPIFELEPKNNAYIYVSCPQPNSLTQDEIKKIANGKKVNMKGIFFLEDQNQNLVLKLVDLSASFCVPKGELNTSYLSVGRIGHSNSWSGVKFQFSIRNISDIPLYYELQSPDCIEILG</sequence>
<dbReference type="OrthoDB" id="252265at2759"/>
<evidence type="ECO:0000313" key="1">
    <source>
        <dbReference type="EMBL" id="CAG8752658.1"/>
    </source>
</evidence>
<gene>
    <name evidence="1" type="ORF">AMORRO_LOCUS15410</name>
</gene>
<dbReference type="PANTHER" id="PTHR39211">
    <property type="entry name" value="CHROMOSOME 7, WHOLE GENOME SHOTGUN SEQUENCE"/>
    <property type="match status" value="1"/>
</dbReference>
<dbReference type="Proteomes" id="UP000789342">
    <property type="component" value="Unassembled WGS sequence"/>
</dbReference>
<name>A0A9N9NR20_9GLOM</name>
<reference evidence="1" key="1">
    <citation type="submission" date="2021-06" db="EMBL/GenBank/DDBJ databases">
        <authorList>
            <person name="Kallberg Y."/>
            <person name="Tangrot J."/>
            <person name="Rosling A."/>
        </authorList>
    </citation>
    <scope>NUCLEOTIDE SEQUENCE</scope>
    <source>
        <strain evidence="1">CL551</strain>
    </source>
</reference>
<accession>A0A9N9NR20</accession>
<keyword evidence="2" id="KW-1185">Reference proteome</keyword>
<dbReference type="AlphaFoldDB" id="A0A9N9NR20"/>
<feature type="non-terminal residue" evidence="1">
    <location>
        <position position="1"/>
    </location>
</feature>
<organism evidence="1 2">
    <name type="scientific">Acaulospora morrowiae</name>
    <dbReference type="NCBI Taxonomy" id="94023"/>
    <lineage>
        <taxon>Eukaryota</taxon>
        <taxon>Fungi</taxon>
        <taxon>Fungi incertae sedis</taxon>
        <taxon>Mucoromycota</taxon>
        <taxon>Glomeromycotina</taxon>
        <taxon>Glomeromycetes</taxon>
        <taxon>Diversisporales</taxon>
        <taxon>Acaulosporaceae</taxon>
        <taxon>Acaulospora</taxon>
    </lineage>
</organism>
<proteinExistence type="predicted"/>
<dbReference type="PANTHER" id="PTHR39211:SF1">
    <property type="entry name" value="ABNORMAL SPINDLE-LIKE MICROCEPHALY-ASSOCIATED PROTEIN ASH DOMAIN-CONTAINING PROTEIN"/>
    <property type="match status" value="1"/>
</dbReference>
<dbReference type="EMBL" id="CAJVPV010036126">
    <property type="protein sequence ID" value="CAG8752658.1"/>
    <property type="molecule type" value="Genomic_DNA"/>
</dbReference>
<feature type="non-terminal residue" evidence="1">
    <location>
        <position position="503"/>
    </location>
</feature>
<evidence type="ECO:0000313" key="2">
    <source>
        <dbReference type="Proteomes" id="UP000789342"/>
    </source>
</evidence>
<comment type="caution">
    <text evidence="1">The sequence shown here is derived from an EMBL/GenBank/DDBJ whole genome shotgun (WGS) entry which is preliminary data.</text>
</comment>
<protein>
    <submittedName>
        <fullName evidence="1">14026_t:CDS:1</fullName>
    </submittedName>
</protein>